<dbReference type="OrthoDB" id="1658288at2759"/>
<sequence length="517" mass="58044">MKFAGFHKKRRSEKEQKRLDFRLSVVGATSGVYDFQAELEHELENENSLKRCIDTNEMGCRYGKRGSVVSKIWGHGKRGKPGIGSASTLASTSIGSAFGVSYSPFGSTTPALEATNNPTFGTSINATLGASSTPVLASSRPSPTPYIVHQTMAASTSTMDILNSSGLLKLLKDTERSTACSVMIFRLDLFSSFTFIPENKMQRRELRFKFLYTTGIFMREPNPSSRVSTYTVSDFNVPSSFDKGLDYEHKSVNLFKKEQFSPSTLGASSTPVLASSRPSPTPYIVHQAMAPSTSTMDMIFNSSGLLKLLKDTERSTACSVMIFRLDLFSSFTFIPENKMQIRELRVKFLYTTGIFMREPNPSSRVSADTVSDFNVPSSFDKETYPQHSLIPCDRAKRIVNYQIWIYVTVTKVISKNFVNNQKAMPKGGYRCVTECHNRPTELAHLTVLEQAQEASTRGLMTTMLAAPNEQNRPLYAARYITRFYFQHSPRIFPKHGIDMVHVKRWHNVGLGWERYTS</sequence>
<keyword evidence="1" id="KW-0378">Hydrolase</keyword>
<dbReference type="Proteomes" id="UP000245207">
    <property type="component" value="Unassembled WGS sequence"/>
</dbReference>
<dbReference type="Gene3D" id="3.40.1090.10">
    <property type="entry name" value="Cytosolic phospholipase A2 catalytic domain"/>
    <property type="match status" value="1"/>
</dbReference>
<keyword evidence="2" id="KW-1185">Reference proteome</keyword>
<keyword evidence="1" id="KW-0808">Transferase</keyword>
<comment type="caution">
    <text evidence="1">The sequence shown here is derived from an EMBL/GenBank/DDBJ whole genome shotgun (WGS) entry which is preliminary data.</text>
</comment>
<dbReference type="EMBL" id="PKPP01005520">
    <property type="protein sequence ID" value="PWA59829.1"/>
    <property type="molecule type" value="Genomic_DNA"/>
</dbReference>
<dbReference type="STRING" id="35608.A0A2U1MEZ3"/>
<dbReference type="GO" id="GO:0004620">
    <property type="term" value="F:phospholipase activity"/>
    <property type="evidence" value="ECO:0007669"/>
    <property type="project" value="TreeGrafter"/>
</dbReference>
<dbReference type="PANTHER" id="PTHR32176:SF99">
    <property type="entry name" value="PATATIN"/>
    <property type="match status" value="1"/>
</dbReference>
<proteinExistence type="predicted"/>
<gene>
    <name evidence="1" type="ORF">CTI12_AA387710</name>
</gene>
<organism evidence="1 2">
    <name type="scientific">Artemisia annua</name>
    <name type="common">Sweet wormwood</name>
    <dbReference type="NCBI Taxonomy" id="35608"/>
    <lineage>
        <taxon>Eukaryota</taxon>
        <taxon>Viridiplantae</taxon>
        <taxon>Streptophyta</taxon>
        <taxon>Embryophyta</taxon>
        <taxon>Tracheophyta</taxon>
        <taxon>Spermatophyta</taxon>
        <taxon>Magnoliopsida</taxon>
        <taxon>eudicotyledons</taxon>
        <taxon>Gunneridae</taxon>
        <taxon>Pentapetalae</taxon>
        <taxon>asterids</taxon>
        <taxon>campanulids</taxon>
        <taxon>Asterales</taxon>
        <taxon>Asteraceae</taxon>
        <taxon>Asteroideae</taxon>
        <taxon>Anthemideae</taxon>
        <taxon>Artemisiinae</taxon>
        <taxon>Artemisia</taxon>
    </lineage>
</organism>
<protein>
    <submittedName>
        <fullName evidence="1">Acyl transferase/acyl hydrolase/lysophospholipase</fullName>
    </submittedName>
</protein>
<evidence type="ECO:0000313" key="1">
    <source>
        <dbReference type="EMBL" id="PWA59829.1"/>
    </source>
</evidence>
<evidence type="ECO:0000313" key="2">
    <source>
        <dbReference type="Proteomes" id="UP000245207"/>
    </source>
</evidence>
<name>A0A2U1MEZ3_ARTAN</name>
<dbReference type="GO" id="GO:0047372">
    <property type="term" value="F:monoacylglycerol lipase activity"/>
    <property type="evidence" value="ECO:0007669"/>
    <property type="project" value="TreeGrafter"/>
</dbReference>
<accession>A0A2U1MEZ3</accession>
<reference evidence="1 2" key="1">
    <citation type="journal article" date="2018" name="Mol. Plant">
        <title>The genome of Artemisia annua provides insight into the evolution of Asteraceae family and artemisinin biosynthesis.</title>
        <authorList>
            <person name="Shen Q."/>
            <person name="Zhang L."/>
            <person name="Liao Z."/>
            <person name="Wang S."/>
            <person name="Yan T."/>
            <person name="Shi P."/>
            <person name="Liu M."/>
            <person name="Fu X."/>
            <person name="Pan Q."/>
            <person name="Wang Y."/>
            <person name="Lv Z."/>
            <person name="Lu X."/>
            <person name="Zhang F."/>
            <person name="Jiang W."/>
            <person name="Ma Y."/>
            <person name="Chen M."/>
            <person name="Hao X."/>
            <person name="Li L."/>
            <person name="Tang Y."/>
            <person name="Lv G."/>
            <person name="Zhou Y."/>
            <person name="Sun X."/>
            <person name="Brodelius P.E."/>
            <person name="Rose J.K.C."/>
            <person name="Tang K."/>
        </authorList>
    </citation>
    <scope>NUCLEOTIDE SEQUENCE [LARGE SCALE GENOMIC DNA]</scope>
    <source>
        <strain evidence="2">cv. Huhao1</strain>
        <tissue evidence="1">Leaf</tissue>
    </source>
</reference>
<dbReference type="GO" id="GO:0016740">
    <property type="term" value="F:transferase activity"/>
    <property type="evidence" value="ECO:0007669"/>
    <property type="project" value="UniProtKB-KW"/>
</dbReference>
<dbReference type="PANTHER" id="PTHR32176">
    <property type="entry name" value="XYLOSE ISOMERASE"/>
    <property type="match status" value="1"/>
</dbReference>
<dbReference type="AlphaFoldDB" id="A0A2U1MEZ3"/>